<dbReference type="PANTHER" id="PTHR42699:SF1">
    <property type="entry name" value="CYSTATHIONINE GAMMA-SYNTHASE-RELATED"/>
    <property type="match status" value="1"/>
</dbReference>
<accession>A0A8H7DZ95</accession>
<name>A0A8H7DZ95_9EURO</name>
<dbReference type="PANTHER" id="PTHR42699">
    <property type="match status" value="1"/>
</dbReference>
<evidence type="ECO:0000313" key="4">
    <source>
        <dbReference type="EMBL" id="KAF7503532.1"/>
    </source>
</evidence>
<comment type="cofactor">
    <cofactor evidence="1 3">
        <name>pyridoxal 5'-phosphate</name>
        <dbReference type="ChEBI" id="CHEBI:597326"/>
    </cofactor>
</comment>
<dbReference type="SUPFAM" id="SSF53383">
    <property type="entry name" value="PLP-dependent transferases"/>
    <property type="match status" value="1"/>
</dbReference>
<protein>
    <recommendedName>
        <fullName evidence="6">Cystathionine gamma-synthase</fullName>
    </recommendedName>
</protein>
<dbReference type="GO" id="GO:0030170">
    <property type="term" value="F:pyridoxal phosphate binding"/>
    <property type="evidence" value="ECO:0007669"/>
    <property type="project" value="InterPro"/>
</dbReference>
<organism evidence="4 5">
    <name type="scientific">Endocarpon pusillum</name>
    <dbReference type="NCBI Taxonomy" id="364733"/>
    <lineage>
        <taxon>Eukaryota</taxon>
        <taxon>Fungi</taxon>
        <taxon>Dikarya</taxon>
        <taxon>Ascomycota</taxon>
        <taxon>Pezizomycotina</taxon>
        <taxon>Eurotiomycetes</taxon>
        <taxon>Chaetothyriomycetidae</taxon>
        <taxon>Verrucariales</taxon>
        <taxon>Verrucariaceae</taxon>
        <taxon>Endocarpon</taxon>
    </lineage>
</organism>
<evidence type="ECO:0000313" key="5">
    <source>
        <dbReference type="Proteomes" id="UP000606974"/>
    </source>
</evidence>
<comment type="caution">
    <text evidence="4">The sequence shown here is derived from an EMBL/GenBank/DDBJ whole genome shotgun (WGS) entry which is preliminary data.</text>
</comment>
<dbReference type="InterPro" id="IPR000277">
    <property type="entry name" value="Cys/Met-Metab_PyrdxlP-dep_enz"/>
</dbReference>
<dbReference type="AlphaFoldDB" id="A0A8H7DZ95"/>
<proteinExistence type="inferred from homology"/>
<dbReference type="OrthoDB" id="10047078at2759"/>
<evidence type="ECO:0000256" key="2">
    <source>
        <dbReference type="ARBA" id="ARBA00022898"/>
    </source>
</evidence>
<gene>
    <name evidence="4" type="ORF">GJ744_003644</name>
</gene>
<evidence type="ECO:0008006" key="6">
    <source>
        <dbReference type="Google" id="ProtNLM"/>
    </source>
</evidence>
<reference evidence="4" key="1">
    <citation type="submission" date="2020-02" db="EMBL/GenBank/DDBJ databases">
        <authorList>
            <person name="Palmer J.M."/>
        </authorList>
    </citation>
    <scope>NUCLEOTIDE SEQUENCE</scope>
    <source>
        <strain evidence="4">EPUS1.4</strain>
        <tissue evidence="4">Thallus</tissue>
    </source>
</reference>
<evidence type="ECO:0000256" key="3">
    <source>
        <dbReference type="RuleBase" id="RU362118"/>
    </source>
</evidence>
<comment type="similarity">
    <text evidence="3">Belongs to the trans-sulfuration enzymes family.</text>
</comment>
<evidence type="ECO:0000256" key="1">
    <source>
        <dbReference type="ARBA" id="ARBA00001933"/>
    </source>
</evidence>
<dbReference type="EMBL" id="JAACFV010000173">
    <property type="protein sequence ID" value="KAF7503532.1"/>
    <property type="molecule type" value="Genomic_DNA"/>
</dbReference>
<dbReference type="Proteomes" id="UP000606974">
    <property type="component" value="Unassembled WGS sequence"/>
</dbReference>
<dbReference type="Pfam" id="PF01053">
    <property type="entry name" value="Cys_Met_Meta_PP"/>
    <property type="match status" value="1"/>
</dbReference>
<sequence>MFSGYSDVMGGSVVVNPQSPYHDTIIARLTALYEEANFPLDVVTLARNCADFVPRVHRCNLSTLSVLNLFSAHSSVEEVYHPLIGSRKSTYERYRRARGGYGNLLSIIFREPRSAIRFYDTLDVCKGTSFGTNFTLAVPYVQLAHYHDQDRVESYGIPKHIIRLSVGLESEHQILKAVAEALAEVEKFENIC</sequence>
<dbReference type="InterPro" id="IPR051750">
    <property type="entry name" value="Trans-sulfuration_enzymes"/>
</dbReference>
<keyword evidence="2 3" id="KW-0663">Pyridoxal phosphate</keyword>
<dbReference type="GO" id="GO:0003962">
    <property type="term" value="F:cystathionine gamma-synthase activity"/>
    <property type="evidence" value="ECO:0007669"/>
    <property type="project" value="TreeGrafter"/>
</dbReference>
<dbReference type="InterPro" id="IPR015424">
    <property type="entry name" value="PyrdxlP-dep_Trfase"/>
</dbReference>
<dbReference type="InterPro" id="IPR015422">
    <property type="entry name" value="PyrdxlP-dep_Trfase_small"/>
</dbReference>
<dbReference type="GO" id="GO:0019346">
    <property type="term" value="P:transsulfuration"/>
    <property type="evidence" value="ECO:0007669"/>
    <property type="project" value="InterPro"/>
</dbReference>
<dbReference type="Gene3D" id="3.90.1150.10">
    <property type="entry name" value="Aspartate Aminotransferase, domain 1"/>
    <property type="match status" value="1"/>
</dbReference>
<keyword evidence="5" id="KW-1185">Reference proteome</keyword>